<dbReference type="SUPFAM" id="SSF57756">
    <property type="entry name" value="Retrovirus zinc finger-like domains"/>
    <property type="match status" value="1"/>
</dbReference>
<name>A0ABM1XXJ7_AEDAL</name>
<evidence type="ECO:0000313" key="5">
    <source>
        <dbReference type="Proteomes" id="UP000069940"/>
    </source>
</evidence>
<dbReference type="InterPro" id="IPR036875">
    <property type="entry name" value="Znf_CCHC_sf"/>
</dbReference>
<evidence type="ECO:0000313" key="4">
    <source>
        <dbReference type="EnsemblMetazoa" id="AALFPA23_003776.P4365"/>
    </source>
</evidence>
<dbReference type="EnsemblMetazoa" id="AALFPA23_003776.R4365">
    <property type="protein sequence ID" value="AALFPA23_003776.P4365"/>
    <property type="gene ID" value="AALFPA23_003776"/>
</dbReference>
<evidence type="ECO:0000256" key="1">
    <source>
        <dbReference type="PROSITE-ProRule" id="PRU00047"/>
    </source>
</evidence>
<keyword evidence="1" id="KW-0479">Metal-binding</keyword>
<keyword evidence="1" id="KW-0862">Zinc</keyword>
<sequence length="440" mass="48629">MSSKKHDIAAENAPLKKKKKSRLDAAMQELSEANSSNALLAEKLAKAQETIRSLQTSLTSARSECGDVNSVEFENELGPSSTKQPSAQRSEVVELSRFVSSMNQMSVSSINVPECKASVEGEDISRLDFDAWRDLLSNSLTLAGITDETTQFVVFKVKAGQKLLELFRATESTTDAPNEKAKPYSNAMFRLKKYFASTSDVMLQRRKLALMTQNHSESDLTFIRRVSLAAKQCEYPEGKQLEEVLSTVAEQAKHKEVRVAALKMMSRKGTLADFIDKVREIETIRLNEEYVSKKQSVVSSASVNAVQAVAGPSRYVPTRTTPAYGRTPVQRSNIRGGRIQRPVRGSVVWRGSSSRIPERCTRCNSIYHATERCFAVNMTCHNCGGVGHLLRACNLPVTTRGKVQVGRNRNDALEVAAVGTKPEAQPDEEIPQEPVSEIKN</sequence>
<dbReference type="RefSeq" id="XP_062701581.1">
    <property type="nucleotide sequence ID" value="XM_062845597.1"/>
</dbReference>
<reference evidence="4" key="2">
    <citation type="submission" date="2025-05" db="UniProtKB">
        <authorList>
            <consortium name="EnsemblMetazoa"/>
        </authorList>
    </citation>
    <scope>IDENTIFICATION</scope>
    <source>
        <strain evidence="4">Foshan</strain>
    </source>
</reference>
<feature type="region of interest" description="Disordered" evidence="2">
    <location>
        <begin position="417"/>
        <end position="440"/>
    </location>
</feature>
<proteinExistence type="predicted"/>
<feature type="domain" description="CCHC-type" evidence="3">
    <location>
        <begin position="380"/>
        <end position="393"/>
    </location>
</feature>
<evidence type="ECO:0000259" key="3">
    <source>
        <dbReference type="PROSITE" id="PS50158"/>
    </source>
</evidence>
<dbReference type="InterPro" id="IPR001878">
    <property type="entry name" value="Znf_CCHC"/>
</dbReference>
<accession>A0ABM1XXJ7</accession>
<dbReference type="Gene3D" id="4.10.60.10">
    <property type="entry name" value="Zinc finger, CCHC-type"/>
    <property type="match status" value="1"/>
</dbReference>
<protein>
    <recommendedName>
        <fullName evidence="3">CCHC-type domain-containing protein</fullName>
    </recommendedName>
</protein>
<feature type="region of interest" description="Disordered" evidence="2">
    <location>
        <begin position="1"/>
        <end position="25"/>
    </location>
</feature>
<reference evidence="5" key="1">
    <citation type="journal article" date="2015" name="Proc. Natl. Acad. Sci. U.S.A.">
        <title>Genome sequence of the Asian Tiger mosquito, Aedes albopictus, reveals insights into its biology, genetics, and evolution.</title>
        <authorList>
            <person name="Chen X.G."/>
            <person name="Jiang X."/>
            <person name="Gu J."/>
            <person name="Xu M."/>
            <person name="Wu Y."/>
            <person name="Deng Y."/>
            <person name="Zhang C."/>
            <person name="Bonizzoni M."/>
            <person name="Dermauw W."/>
            <person name="Vontas J."/>
            <person name="Armbruster P."/>
            <person name="Huang X."/>
            <person name="Yang Y."/>
            <person name="Zhang H."/>
            <person name="He W."/>
            <person name="Peng H."/>
            <person name="Liu Y."/>
            <person name="Wu K."/>
            <person name="Chen J."/>
            <person name="Lirakis M."/>
            <person name="Topalis P."/>
            <person name="Van Leeuwen T."/>
            <person name="Hall A.B."/>
            <person name="Jiang X."/>
            <person name="Thorpe C."/>
            <person name="Mueller R.L."/>
            <person name="Sun C."/>
            <person name="Waterhouse R.M."/>
            <person name="Yan G."/>
            <person name="Tu Z.J."/>
            <person name="Fang X."/>
            <person name="James A.A."/>
        </authorList>
    </citation>
    <scope>NUCLEOTIDE SEQUENCE [LARGE SCALE GENOMIC DNA]</scope>
    <source>
        <strain evidence="5">Foshan</strain>
    </source>
</reference>
<dbReference type="GeneID" id="134285213"/>
<keyword evidence="5" id="KW-1185">Reference proteome</keyword>
<dbReference type="PROSITE" id="PS50158">
    <property type="entry name" value="ZF_CCHC"/>
    <property type="match status" value="1"/>
</dbReference>
<organism evidence="4 5">
    <name type="scientific">Aedes albopictus</name>
    <name type="common">Asian tiger mosquito</name>
    <name type="synonym">Stegomyia albopicta</name>
    <dbReference type="NCBI Taxonomy" id="7160"/>
    <lineage>
        <taxon>Eukaryota</taxon>
        <taxon>Metazoa</taxon>
        <taxon>Ecdysozoa</taxon>
        <taxon>Arthropoda</taxon>
        <taxon>Hexapoda</taxon>
        <taxon>Insecta</taxon>
        <taxon>Pterygota</taxon>
        <taxon>Neoptera</taxon>
        <taxon>Endopterygota</taxon>
        <taxon>Diptera</taxon>
        <taxon>Nematocera</taxon>
        <taxon>Culicoidea</taxon>
        <taxon>Culicidae</taxon>
        <taxon>Culicinae</taxon>
        <taxon>Aedini</taxon>
        <taxon>Aedes</taxon>
        <taxon>Stegomyia</taxon>
    </lineage>
</organism>
<dbReference type="Proteomes" id="UP000069940">
    <property type="component" value="Unassembled WGS sequence"/>
</dbReference>
<evidence type="ECO:0000256" key="2">
    <source>
        <dbReference type="SAM" id="MobiDB-lite"/>
    </source>
</evidence>
<keyword evidence="1" id="KW-0863">Zinc-finger</keyword>